<accession>A0ABP1Q1Q2</accession>
<comment type="caution">
    <text evidence="3">The sequence shown here is derived from an EMBL/GenBank/DDBJ whole genome shotgun (WGS) entry which is preliminary data.</text>
</comment>
<dbReference type="PROSITE" id="PS51885">
    <property type="entry name" value="NEPRILYSIN"/>
    <property type="match status" value="1"/>
</dbReference>
<evidence type="ECO:0000313" key="4">
    <source>
        <dbReference type="Proteomes" id="UP001642540"/>
    </source>
</evidence>
<keyword evidence="2" id="KW-0812">Transmembrane</keyword>
<feature type="compositionally biased region" description="Basic residues" evidence="1">
    <location>
        <begin position="61"/>
        <end position="71"/>
    </location>
</feature>
<dbReference type="InterPro" id="IPR042089">
    <property type="entry name" value="Peptidase_M13_dom_2"/>
</dbReference>
<proteinExistence type="predicted"/>
<dbReference type="Gene3D" id="1.10.1380.10">
    <property type="entry name" value="Neutral endopeptidase , domain2"/>
    <property type="match status" value="1"/>
</dbReference>
<gene>
    <name evidence="3" type="ORF">ODALV1_LOCUS6308</name>
</gene>
<dbReference type="PANTHER" id="PTHR11733">
    <property type="entry name" value="ZINC METALLOPROTEASE FAMILY M13 NEPRILYSIN-RELATED"/>
    <property type="match status" value="1"/>
</dbReference>
<feature type="compositionally biased region" description="Polar residues" evidence="1">
    <location>
        <begin position="29"/>
        <end position="41"/>
    </location>
</feature>
<sequence length="459" mass="52857">MPSYKIWGTIERQDSIDALPEYLGDRYTSFSQPNVTQGVTKNDNKHSPERQSVGSGGSRTSHNHGRKKGREKKTSGGGSSRKIGSRRHSTTTAVAMPLEWYNFALRPGTFDLQLWWHKSAFGSRLNALIVAFLFVFALIHVTGAIFFITTHFTNPSNKNPYMCTSPDCKKAAKWMIETMDKKVDPCENFYEFVCGNDAELHNDLNYFSEYINVPLYKVEFGENSILAKILKSYSMEEEELNQPIKFYQACLDEPTRKKYGLTALVEAIHYAFETTDLSTFEKSPVQLEKVGERMFRVMGHAVYLNIAFHSYPYVERWPAVEWIEFFDEDFDKISVTSIFQNFLPHFGIAKDSPVVDEMVKAIEVMFNVAIKIRQLYIAEAPSSMFSDRVKSKLQGLCPLMGIKMNIKTIFDQFIGDNFKWDYLNPETLAYSRALQICFDEDQSKFNFDNFHHPKTALEY</sequence>
<keyword evidence="2" id="KW-1133">Transmembrane helix</keyword>
<keyword evidence="4" id="KW-1185">Reference proteome</keyword>
<keyword evidence="2" id="KW-0472">Membrane</keyword>
<dbReference type="Proteomes" id="UP001642540">
    <property type="component" value="Unassembled WGS sequence"/>
</dbReference>
<dbReference type="PANTHER" id="PTHR11733:SF240">
    <property type="entry name" value="GH14155P-RELATED"/>
    <property type="match status" value="1"/>
</dbReference>
<feature type="transmembrane region" description="Helical" evidence="2">
    <location>
        <begin position="125"/>
        <end position="148"/>
    </location>
</feature>
<dbReference type="InterPro" id="IPR024079">
    <property type="entry name" value="MetalloPept_cat_dom_sf"/>
</dbReference>
<dbReference type="Gene3D" id="3.40.390.10">
    <property type="entry name" value="Collagenase (Catalytic Domain)"/>
    <property type="match status" value="1"/>
</dbReference>
<dbReference type="EMBL" id="CAXLJM020000019">
    <property type="protein sequence ID" value="CAL8086026.1"/>
    <property type="molecule type" value="Genomic_DNA"/>
</dbReference>
<evidence type="ECO:0008006" key="5">
    <source>
        <dbReference type="Google" id="ProtNLM"/>
    </source>
</evidence>
<evidence type="ECO:0000313" key="3">
    <source>
        <dbReference type="EMBL" id="CAL8086026.1"/>
    </source>
</evidence>
<organism evidence="3 4">
    <name type="scientific">Orchesella dallaii</name>
    <dbReference type="NCBI Taxonomy" id="48710"/>
    <lineage>
        <taxon>Eukaryota</taxon>
        <taxon>Metazoa</taxon>
        <taxon>Ecdysozoa</taxon>
        <taxon>Arthropoda</taxon>
        <taxon>Hexapoda</taxon>
        <taxon>Collembola</taxon>
        <taxon>Entomobryomorpha</taxon>
        <taxon>Entomobryoidea</taxon>
        <taxon>Orchesellidae</taxon>
        <taxon>Orchesellinae</taxon>
        <taxon>Orchesella</taxon>
    </lineage>
</organism>
<name>A0ABP1Q1Q2_9HEXA</name>
<evidence type="ECO:0000256" key="2">
    <source>
        <dbReference type="SAM" id="Phobius"/>
    </source>
</evidence>
<reference evidence="3 4" key="1">
    <citation type="submission" date="2024-08" db="EMBL/GenBank/DDBJ databases">
        <authorList>
            <person name="Cucini C."/>
            <person name="Frati F."/>
        </authorList>
    </citation>
    <scope>NUCLEOTIDE SEQUENCE [LARGE SCALE GENOMIC DNA]</scope>
</reference>
<protein>
    <recommendedName>
        <fullName evidence="5">Peptidase M13 N-terminal domain-containing protein</fullName>
    </recommendedName>
</protein>
<feature type="region of interest" description="Disordered" evidence="1">
    <location>
        <begin position="29"/>
        <end position="90"/>
    </location>
</feature>
<evidence type="ECO:0000256" key="1">
    <source>
        <dbReference type="SAM" id="MobiDB-lite"/>
    </source>
</evidence>
<dbReference type="InterPro" id="IPR000718">
    <property type="entry name" value="Peptidase_M13"/>
</dbReference>
<dbReference type="SUPFAM" id="SSF55486">
    <property type="entry name" value="Metalloproteases ('zincins'), catalytic domain"/>
    <property type="match status" value="1"/>
</dbReference>